<reference evidence="2" key="1">
    <citation type="submission" date="2023-01" db="EMBL/GenBank/DDBJ databases">
        <authorList>
            <person name="Piombo E."/>
        </authorList>
    </citation>
    <scope>NUCLEOTIDE SEQUENCE</scope>
</reference>
<evidence type="ECO:0000256" key="1">
    <source>
        <dbReference type="SAM" id="MobiDB-lite"/>
    </source>
</evidence>
<proteinExistence type="predicted"/>
<evidence type="ECO:0000313" key="3">
    <source>
        <dbReference type="Proteomes" id="UP001160390"/>
    </source>
</evidence>
<keyword evidence="3" id="KW-1185">Reference proteome</keyword>
<protein>
    <submittedName>
        <fullName evidence="2">Uncharacterized protein</fullName>
    </submittedName>
</protein>
<organism evidence="2 3">
    <name type="scientific">Clonostachys chloroleuca</name>
    <dbReference type="NCBI Taxonomy" id="1926264"/>
    <lineage>
        <taxon>Eukaryota</taxon>
        <taxon>Fungi</taxon>
        <taxon>Dikarya</taxon>
        <taxon>Ascomycota</taxon>
        <taxon>Pezizomycotina</taxon>
        <taxon>Sordariomycetes</taxon>
        <taxon>Hypocreomycetidae</taxon>
        <taxon>Hypocreales</taxon>
        <taxon>Bionectriaceae</taxon>
        <taxon>Clonostachys</taxon>
    </lineage>
</organism>
<dbReference type="Proteomes" id="UP001160390">
    <property type="component" value="Unassembled WGS sequence"/>
</dbReference>
<evidence type="ECO:0000313" key="2">
    <source>
        <dbReference type="EMBL" id="CAI6095447.1"/>
    </source>
</evidence>
<gene>
    <name evidence="2" type="ORF">CCHLO57077_00012726</name>
</gene>
<accession>A0AA35Q824</accession>
<dbReference type="EMBL" id="CABFNP030001265">
    <property type="protein sequence ID" value="CAI6095447.1"/>
    <property type="molecule type" value="Genomic_DNA"/>
</dbReference>
<comment type="caution">
    <text evidence="2">The sequence shown here is derived from an EMBL/GenBank/DDBJ whole genome shotgun (WGS) entry which is preliminary data.</text>
</comment>
<dbReference type="AlphaFoldDB" id="A0AA35Q824"/>
<sequence length="114" mass="12145">MLQFRLFGGWICAAPDFTSSRRGNQKSIKRMGVWENPAWLVGVPPSQAPRPTAFYGQAANTAYTLVGGARNDEGQDSAGDPGIPSTSLPGRIVLHHSHNASAVLEPCPKPFASV</sequence>
<name>A0AA35Q824_9HYPO</name>
<feature type="region of interest" description="Disordered" evidence="1">
    <location>
        <begin position="68"/>
        <end position="90"/>
    </location>
</feature>